<keyword evidence="2" id="KW-0862">Zinc</keyword>
<evidence type="ECO:0000259" key="8">
    <source>
        <dbReference type="PROSITE" id="PS50048"/>
    </source>
</evidence>
<evidence type="ECO:0000256" key="4">
    <source>
        <dbReference type="ARBA" id="ARBA00023125"/>
    </source>
</evidence>
<organism evidence="9 10">
    <name type="scientific">Macrophomina phaseolina</name>
    <dbReference type="NCBI Taxonomy" id="35725"/>
    <lineage>
        <taxon>Eukaryota</taxon>
        <taxon>Fungi</taxon>
        <taxon>Dikarya</taxon>
        <taxon>Ascomycota</taxon>
        <taxon>Pezizomycotina</taxon>
        <taxon>Dothideomycetes</taxon>
        <taxon>Dothideomycetes incertae sedis</taxon>
        <taxon>Botryosphaeriales</taxon>
        <taxon>Botryosphaeriaceae</taxon>
        <taxon>Macrophomina</taxon>
    </lineage>
</organism>
<evidence type="ECO:0000256" key="2">
    <source>
        <dbReference type="ARBA" id="ARBA00022833"/>
    </source>
</evidence>
<keyword evidence="3" id="KW-0805">Transcription regulation</keyword>
<dbReference type="Gene3D" id="4.10.240.10">
    <property type="entry name" value="Zn(2)-C6 fungal-type DNA-binding domain"/>
    <property type="match status" value="1"/>
</dbReference>
<keyword evidence="10" id="KW-1185">Reference proteome</keyword>
<keyword evidence="1" id="KW-0479">Metal-binding</keyword>
<dbReference type="PANTHER" id="PTHR47659">
    <property type="entry name" value="ZN(II)2CYS6 TRANSCRIPTION FACTOR (EUROFUNG)-RELATED"/>
    <property type="match status" value="1"/>
</dbReference>
<name>A0ABQ8FXU1_9PEZI</name>
<keyword evidence="6" id="KW-0539">Nucleus</keyword>
<proteinExistence type="predicted"/>
<evidence type="ECO:0000256" key="7">
    <source>
        <dbReference type="SAM" id="MobiDB-lite"/>
    </source>
</evidence>
<gene>
    <name evidence="9" type="ORF">B0J12DRAFT_272530</name>
</gene>
<keyword evidence="5" id="KW-0804">Transcription</keyword>
<keyword evidence="4" id="KW-0238">DNA-binding</keyword>
<dbReference type="InterPro" id="IPR050335">
    <property type="entry name" value="ERT1_acuK_gluconeogen_tf"/>
</dbReference>
<evidence type="ECO:0000313" key="9">
    <source>
        <dbReference type="EMBL" id="KAH7034226.1"/>
    </source>
</evidence>
<evidence type="ECO:0000256" key="5">
    <source>
        <dbReference type="ARBA" id="ARBA00023163"/>
    </source>
</evidence>
<dbReference type="PROSITE" id="PS50048">
    <property type="entry name" value="ZN2_CY6_FUNGAL_2"/>
    <property type="match status" value="1"/>
</dbReference>
<accession>A0ABQ8FXU1</accession>
<feature type="region of interest" description="Disordered" evidence="7">
    <location>
        <begin position="180"/>
        <end position="239"/>
    </location>
</feature>
<dbReference type="InterPro" id="IPR001138">
    <property type="entry name" value="Zn2Cys6_DnaBD"/>
</dbReference>
<reference evidence="9 10" key="1">
    <citation type="journal article" date="2021" name="Nat. Commun.">
        <title>Genetic determinants of endophytism in the Arabidopsis root mycobiome.</title>
        <authorList>
            <person name="Mesny F."/>
            <person name="Miyauchi S."/>
            <person name="Thiergart T."/>
            <person name="Pickel B."/>
            <person name="Atanasova L."/>
            <person name="Karlsson M."/>
            <person name="Huettel B."/>
            <person name="Barry K.W."/>
            <person name="Haridas S."/>
            <person name="Chen C."/>
            <person name="Bauer D."/>
            <person name="Andreopoulos W."/>
            <person name="Pangilinan J."/>
            <person name="LaButti K."/>
            <person name="Riley R."/>
            <person name="Lipzen A."/>
            <person name="Clum A."/>
            <person name="Drula E."/>
            <person name="Henrissat B."/>
            <person name="Kohler A."/>
            <person name="Grigoriev I.V."/>
            <person name="Martin F.M."/>
            <person name="Hacquard S."/>
        </authorList>
    </citation>
    <scope>NUCLEOTIDE SEQUENCE [LARGE SCALE GENOMIC DNA]</scope>
    <source>
        <strain evidence="9 10">MPI-SDFR-AT-0080</strain>
    </source>
</reference>
<dbReference type="EMBL" id="JAGTJR010000037">
    <property type="protein sequence ID" value="KAH7034226.1"/>
    <property type="molecule type" value="Genomic_DNA"/>
</dbReference>
<dbReference type="Proteomes" id="UP000774617">
    <property type="component" value="Unassembled WGS sequence"/>
</dbReference>
<dbReference type="PANTHER" id="PTHR47659:SF4">
    <property type="entry name" value="ZN(II)2CYS6 TRANSCRIPTION FACTOR (EUROFUNG)"/>
    <property type="match status" value="1"/>
</dbReference>
<dbReference type="SMART" id="SM00066">
    <property type="entry name" value="GAL4"/>
    <property type="match status" value="1"/>
</dbReference>
<comment type="caution">
    <text evidence="9">The sequence shown here is derived from an EMBL/GenBank/DDBJ whole genome shotgun (WGS) entry which is preliminary data.</text>
</comment>
<dbReference type="SUPFAM" id="SSF57701">
    <property type="entry name" value="Zn2/Cys6 DNA-binding domain"/>
    <property type="match status" value="1"/>
</dbReference>
<dbReference type="PROSITE" id="PS00463">
    <property type="entry name" value="ZN2_CY6_FUNGAL_1"/>
    <property type="match status" value="1"/>
</dbReference>
<dbReference type="CDD" id="cd00067">
    <property type="entry name" value="GAL4"/>
    <property type="match status" value="1"/>
</dbReference>
<sequence>MVFWPKDAKYRARVHIPTRTAYNTSVHMPGCPTTTYTHPLSSFPICRKGQSWTYLSLALTRHPSTMLVYSVGPLPAQQQMVETPPHHHKAKPRRPSVPVNSACNHCRRLHARCEDQRPCKRCVASGRENDCFDPEHKKRGRPRIYDVNIHRTTLDIAPRGFESQSAFSLQRLALRSDKPTAVPMPVRRDSSWSFTGGRASGRDLPGPQSTRRDSSSSEASWSDKTGGRSLMLPGAGTPPDTPIFIDWRNPFAGNGSECMAGGSGKDWRMDCGKHETRGVPHPGAKKGRCLSIDELLS</sequence>
<dbReference type="Pfam" id="PF00172">
    <property type="entry name" value="Zn_clus"/>
    <property type="match status" value="1"/>
</dbReference>
<evidence type="ECO:0000256" key="1">
    <source>
        <dbReference type="ARBA" id="ARBA00022723"/>
    </source>
</evidence>
<dbReference type="InterPro" id="IPR036864">
    <property type="entry name" value="Zn2-C6_fun-type_DNA-bd_sf"/>
</dbReference>
<feature type="domain" description="Zn(2)-C6 fungal-type" evidence="8">
    <location>
        <begin position="102"/>
        <end position="131"/>
    </location>
</feature>
<evidence type="ECO:0000313" key="10">
    <source>
        <dbReference type="Proteomes" id="UP000774617"/>
    </source>
</evidence>
<evidence type="ECO:0000256" key="3">
    <source>
        <dbReference type="ARBA" id="ARBA00023015"/>
    </source>
</evidence>
<evidence type="ECO:0000256" key="6">
    <source>
        <dbReference type="ARBA" id="ARBA00023242"/>
    </source>
</evidence>
<protein>
    <recommendedName>
        <fullName evidence="8">Zn(2)-C6 fungal-type domain-containing protein</fullName>
    </recommendedName>
</protein>